<evidence type="ECO:0000313" key="3">
    <source>
        <dbReference type="Proteomes" id="UP000006039"/>
    </source>
</evidence>
<dbReference type="Proteomes" id="UP000006039">
    <property type="component" value="Unassembled WGS sequence"/>
</dbReference>
<dbReference type="RefSeq" id="XP_009225461.1">
    <property type="nucleotide sequence ID" value="XM_009227197.1"/>
</dbReference>
<dbReference type="EnsemblFungi" id="EJT72487">
    <property type="protein sequence ID" value="EJT72487"/>
    <property type="gene ID" value="GGTG_09353"/>
</dbReference>
<proteinExistence type="predicted"/>
<gene>
    <name evidence="2" type="primary">20349811</name>
    <name evidence="1" type="ORF">GGTG_09353</name>
</gene>
<organism evidence="1">
    <name type="scientific">Gaeumannomyces tritici (strain R3-111a-1)</name>
    <name type="common">Wheat and barley take-all root rot fungus</name>
    <name type="synonym">Gaeumannomyces graminis var. tritici</name>
    <dbReference type="NCBI Taxonomy" id="644352"/>
    <lineage>
        <taxon>Eukaryota</taxon>
        <taxon>Fungi</taxon>
        <taxon>Dikarya</taxon>
        <taxon>Ascomycota</taxon>
        <taxon>Pezizomycotina</taxon>
        <taxon>Sordariomycetes</taxon>
        <taxon>Sordariomycetidae</taxon>
        <taxon>Magnaporthales</taxon>
        <taxon>Magnaporthaceae</taxon>
        <taxon>Gaeumannomyces</taxon>
    </lineage>
</organism>
<dbReference type="AlphaFoldDB" id="J3P756"/>
<dbReference type="VEuPathDB" id="FungiDB:GGTG_09353"/>
<dbReference type="EMBL" id="GL385399">
    <property type="protein sequence ID" value="EJT72487.1"/>
    <property type="molecule type" value="Genomic_DNA"/>
</dbReference>
<name>J3P756_GAET3</name>
<reference evidence="2" key="5">
    <citation type="submission" date="2018-04" db="UniProtKB">
        <authorList>
            <consortium name="EnsemblFungi"/>
        </authorList>
    </citation>
    <scope>IDENTIFICATION</scope>
    <source>
        <strain evidence="2">R3-111a-1</strain>
    </source>
</reference>
<accession>J3P756</accession>
<evidence type="ECO:0000313" key="2">
    <source>
        <dbReference type="EnsemblFungi" id="EJT72487"/>
    </source>
</evidence>
<reference evidence="1" key="3">
    <citation type="submission" date="2010-09" db="EMBL/GenBank/DDBJ databases">
        <title>Annotation of Gaeumannomyces graminis var. tritici R3-111a-1.</title>
        <authorList>
            <consortium name="The Broad Institute Genome Sequencing Platform"/>
            <person name="Ma L.-J."/>
            <person name="Dead R."/>
            <person name="Young S.K."/>
            <person name="Zeng Q."/>
            <person name="Gargeya S."/>
            <person name="Fitzgerald M."/>
            <person name="Haas B."/>
            <person name="Abouelleil A."/>
            <person name="Alvarado L."/>
            <person name="Arachchi H.M."/>
            <person name="Berlin A."/>
            <person name="Brown A."/>
            <person name="Chapman S.B."/>
            <person name="Chen Z."/>
            <person name="Dunbar C."/>
            <person name="Freedman E."/>
            <person name="Gearin G."/>
            <person name="Gellesch M."/>
            <person name="Goldberg J."/>
            <person name="Griggs A."/>
            <person name="Gujja S."/>
            <person name="Heiman D."/>
            <person name="Howarth C."/>
            <person name="Larson L."/>
            <person name="Lui A."/>
            <person name="MacDonald P.J.P."/>
            <person name="Mehta T."/>
            <person name="Montmayeur A."/>
            <person name="Murphy C."/>
            <person name="Neiman D."/>
            <person name="Pearson M."/>
            <person name="Priest M."/>
            <person name="Roberts A."/>
            <person name="Saif S."/>
            <person name="Shea T."/>
            <person name="Shenoy N."/>
            <person name="Sisk P."/>
            <person name="Stolte C."/>
            <person name="Sykes S."/>
            <person name="Yandava C."/>
            <person name="Wortman J."/>
            <person name="Nusbaum C."/>
            <person name="Birren B."/>
        </authorList>
    </citation>
    <scope>NUCLEOTIDE SEQUENCE</scope>
    <source>
        <strain evidence="1">R3-111a-1</strain>
    </source>
</reference>
<dbReference type="HOGENOM" id="CLU_1602824_0_0_1"/>
<reference evidence="1" key="2">
    <citation type="submission" date="2010-07" db="EMBL/GenBank/DDBJ databases">
        <authorList>
            <consortium name="The Broad Institute Genome Sequencing Platform"/>
            <consortium name="Broad Institute Genome Sequencing Center for Infectious Disease"/>
            <person name="Ma L.-J."/>
            <person name="Dead R."/>
            <person name="Young S."/>
            <person name="Zeng Q."/>
            <person name="Koehrsen M."/>
            <person name="Alvarado L."/>
            <person name="Berlin A."/>
            <person name="Chapman S.B."/>
            <person name="Chen Z."/>
            <person name="Freedman E."/>
            <person name="Gellesch M."/>
            <person name="Goldberg J."/>
            <person name="Griggs A."/>
            <person name="Gujja S."/>
            <person name="Heilman E.R."/>
            <person name="Heiman D."/>
            <person name="Hepburn T."/>
            <person name="Howarth C."/>
            <person name="Jen D."/>
            <person name="Larson L."/>
            <person name="Mehta T."/>
            <person name="Neiman D."/>
            <person name="Pearson M."/>
            <person name="Roberts A."/>
            <person name="Saif S."/>
            <person name="Shea T."/>
            <person name="Shenoy N."/>
            <person name="Sisk P."/>
            <person name="Stolte C."/>
            <person name="Sykes S."/>
            <person name="Walk T."/>
            <person name="White J."/>
            <person name="Yandava C."/>
            <person name="Haas B."/>
            <person name="Nusbaum C."/>
            <person name="Birren B."/>
        </authorList>
    </citation>
    <scope>NUCLEOTIDE SEQUENCE</scope>
    <source>
        <strain evidence="1">R3-111a-1</strain>
    </source>
</reference>
<reference evidence="2" key="4">
    <citation type="journal article" date="2015" name="G3 (Bethesda)">
        <title>Genome sequences of three phytopathogenic species of the Magnaporthaceae family of fungi.</title>
        <authorList>
            <person name="Okagaki L.H."/>
            <person name="Nunes C.C."/>
            <person name="Sailsbery J."/>
            <person name="Clay B."/>
            <person name="Brown D."/>
            <person name="John T."/>
            <person name="Oh Y."/>
            <person name="Young N."/>
            <person name="Fitzgerald M."/>
            <person name="Haas B.J."/>
            <person name="Zeng Q."/>
            <person name="Young S."/>
            <person name="Adiconis X."/>
            <person name="Fan L."/>
            <person name="Levin J.Z."/>
            <person name="Mitchell T.K."/>
            <person name="Okubara P.A."/>
            <person name="Farman M.L."/>
            <person name="Kohn L.M."/>
            <person name="Birren B."/>
            <person name="Ma L.-J."/>
            <person name="Dean R.A."/>
        </authorList>
    </citation>
    <scope>NUCLEOTIDE SEQUENCE</scope>
    <source>
        <strain evidence="2">R3-111a-1</strain>
    </source>
</reference>
<keyword evidence="3" id="KW-1185">Reference proteome</keyword>
<sequence length="166" mass="18397">MILCYSDRDPDYTPALLEIAKAILGTGRFDFSALDRPKRRALLLGCAGLRLEDPTLASDLFQRGFHPFLTDVFDVDDILVPQLLAAIDGSLAQEYLQEAETREVIGYVRADETARRFIELRHGALAVALYKATVQVQEGQPNSGLNRQDPLRLKDSPVIRGVARSG</sequence>
<protein>
    <submittedName>
        <fullName evidence="1 2">Uncharacterized protein</fullName>
    </submittedName>
</protein>
<evidence type="ECO:0000313" key="1">
    <source>
        <dbReference type="EMBL" id="EJT72487.1"/>
    </source>
</evidence>
<reference evidence="3" key="1">
    <citation type="submission" date="2010-07" db="EMBL/GenBank/DDBJ databases">
        <title>The genome sequence of Gaeumannomyces graminis var. tritici strain R3-111a-1.</title>
        <authorList>
            <consortium name="The Broad Institute Genome Sequencing Platform"/>
            <person name="Ma L.-J."/>
            <person name="Dead R."/>
            <person name="Young S."/>
            <person name="Zeng Q."/>
            <person name="Koehrsen M."/>
            <person name="Alvarado L."/>
            <person name="Berlin A."/>
            <person name="Chapman S.B."/>
            <person name="Chen Z."/>
            <person name="Freedman E."/>
            <person name="Gellesch M."/>
            <person name="Goldberg J."/>
            <person name="Griggs A."/>
            <person name="Gujja S."/>
            <person name="Heilman E.R."/>
            <person name="Heiman D."/>
            <person name="Hepburn T."/>
            <person name="Howarth C."/>
            <person name="Jen D."/>
            <person name="Larson L."/>
            <person name="Mehta T."/>
            <person name="Neiman D."/>
            <person name="Pearson M."/>
            <person name="Roberts A."/>
            <person name="Saif S."/>
            <person name="Shea T."/>
            <person name="Shenoy N."/>
            <person name="Sisk P."/>
            <person name="Stolte C."/>
            <person name="Sykes S."/>
            <person name="Walk T."/>
            <person name="White J."/>
            <person name="Yandava C."/>
            <person name="Haas B."/>
            <person name="Nusbaum C."/>
            <person name="Birren B."/>
        </authorList>
    </citation>
    <scope>NUCLEOTIDE SEQUENCE [LARGE SCALE GENOMIC DNA]</scope>
    <source>
        <strain evidence="3">R3-111a-1</strain>
    </source>
</reference>
<dbReference type="GeneID" id="20349811"/>